<dbReference type="PANTHER" id="PTHR15126:SF4">
    <property type="entry name" value="SH3 DOMAIN-BINDING PROTEIN 2"/>
    <property type="match status" value="1"/>
</dbReference>
<organism evidence="2 3">
    <name type="scientific">Saguinus oedipus</name>
    <name type="common">Cotton-top tamarin</name>
    <name type="synonym">Oedipomidas oedipus</name>
    <dbReference type="NCBI Taxonomy" id="9490"/>
    <lineage>
        <taxon>Eukaryota</taxon>
        <taxon>Metazoa</taxon>
        <taxon>Chordata</taxon>
        <taxon>Craniata</taxon>
        <taxon>Vertebrata</taxon>
        <taxon>Euteleostomi</taxon>
        <taxon>Mammalia</taxon>
        <taxon>Eutheria</taxon>
        <taxon>Euarchontoglires</taxon>
        <taxon>Primates</taxon>
        <taxon>Haplorrhini</taxon>
        <taxon>Platyrrhini</taxon>
        <taxon>Cebidae</taxon>
        <taxon>Callitrichinae</taxon>
        <taxon>Saguinus</taxon>
    </lineage>
</organism>
<evidence type="ECO:0000313" key="2">
    <source>
        <dbReference type="EMBL" id="KAK2115291.1"/>
    </source>
</evidence>
<proteinExistence type="predicted"/>
<dbReference type="Proteomes" id="UP001266305">
    <property type="component" value="Unassembled WGS sequence"/>
</dbReference>
<feature type="compositionally biased region" description="Basic and acidic residues" evidence="1">
    <location>
        <begin position="1"/>
        <end position="18"/>
    </location>
</feature>
<feature type="region of interest" description="Disordered" evidence="1">
    <location>
        <begin position="156"/>
        <end position="178"/>
    </location>
</feature>
<feature type="compositionally biased region" description="Low complexity" evidence="1">
    <location>
        <begin position="20"/>
        <end position="30"/>
    </location>
</feature>
<feature type="region of interest" description="Disordered" evidence="1">
    <location>
        <begin position="103"/>
        <end position="133"/>
    </location>
</feature>
<accession>A0ABQ9W0X1</accession>
<protein>
    <submittedName>
        <fullName evidence="2">Uncharacterized protein</fullName>
    </submittedName>
</protein>
<evidence type="ECO:0000313" key="3">
    <source>
        <dbReference type="Proteomes" id="UP001266305"/>
    </source>
</evidence>
<gene>
    <name evidence="2" type="ORF">P7K49_005917</name>
</gene>
<name>A0ABQ9W0X1_SAGOE</name>
<feature type="compositionally biased region" description="Low complexity" evidence="1">
    <location>
        <begin position="158"/>
        <end position="178"/>
    </location>
</feature>
<dbReference type="InterPro" id="IPR035848">
    <property type="entry name" value="SH3BP2"/>
</dbReference>
<dbReference type="EMBL" id="JASSZA010000003">
    <property type="protein sequence ID" value="KAK2115291.1"/>
    <property type="molecule type" value="Genomic_DNA"/>
</dbReference>
<reference evidence="2 3" key="1">
    <citation type="submission" date="2023-05" db="EMBL/GenBank/DDBJ databases">
        <title>B98-5 Cell Line De Novo Hybrid Assembly: An Optical Mapping Approach.</title>
        <authorList>
            <person name="Kananen K."/>
            <person name="Auerbach J.A."/>
            <person name="Kautto E."/>
            <person name="Blachly J.S."/>
        </authorList>
    </citation>
    <scope>NUCLEOTIDE SEQUENCE [LARGE SCALE GENOMIC DNA]</scope>
    <source>
        <strain evidence="2">B95-8</strain>
        <tissue evidence="2">Cell line</tissue>
    </source>
</reference>
<keyword evidence="3" id="KW-1185">Reference proteome</keyword>
<dbReference type="PANTHER" id="PTHR15126">
    <property type="entry name" value="SH3-BINDING"/>
    <property type="match status" value="1"/>
</dbReference>
<evidence type="ECO:0000256" key="1">
    <source>
        <dbReference type="SAM" id="MobiDB-lite"/>
    </source>
</evidence>
<feature type="region of interest" description="Disordered" evidence="1">
    <location>
        <begin position="1"/>
        <end position="68"/>
    </location>
</feature>
<comment type="caution">
    <text evidence="2">The sequence shown here is derived from an EMBL/GenBank/DDBJ whole genome shotgun (WGS) entry which is preliminary data.</text>
</comment>
<feature type="compositionally biased region" description="Acidic residues" evidence="1">
    <location>
        <begin position="109"/>
        <end position="122"/>
    </location>
</feature>
<sequence>MALLRREIGHCHEKKDLPLDTSDSSSDTDSFYGAVERPVDISLSPYPTDSEEHSGIPGPGLWQQGLDSQSAQPVLAPCLLGSAVHGALPGDWSGAALALTPRPSHADYEHDDEDDSYMEPDSPEPGKLEGLLWPPHSQFQQSVLSQPSLAPALFLACPSSGRPMPPGSSASSAPVLAP</sequence>